<reference evidence="1" key="1">
    <citation type="journal article" date="2021" name="Proc. Natl. Acad. Sci. U.S.A.">
        <title>A Catalog of Tens of Thousands of Viruses from Human Metagenomes Reveals Hidden Associations with Chronic Diseases.</title>
        <authorList>
            <person name="Tisza M.J."/>
            <person name="Buck C.B."/>
        </authorList>
    </citation>
    <scope>NUCLEOTIDE SEQUENCE</scope>
    <source>
        <strain evidence="1">CtD6g5</strain>
    </source>
</reference>
<dbReference type="SUPFAM" id="SSF160719">
    <property type="entry name" value="gpW/gp25-like"/>
    <property type="match status" value="1"/>
</dbReference>
<sequence>MIPSASGFLKHDFEVKEQPSRVYKMDLQGTSVRGFCDEMAAMKQMVYRILNTERYKYIIYSWNYGIETIDLYGKPITYVCPELERRIREALIVDTRVTDVSDFQHDTTQKGIVHTKFVVHTIFGDIEADKRVNI</sequence>
<evidence type="ECO:0000313" key="1">
    <source>
        <dbReference type="EMBL" id="DAD84938.1"/>
    </source>
</evidence>
<dbReference type="Pfam" id="PF10934">
    <property type="entry name" value="Sheath_initiator"/>
    <property type="match status" value="1"/>
</dbReference>
<organism evidence="1">
    <name type="scientific">Siphoviridae sp. ctD6g5</name>
    <dbReference type="NCBI Taxonomy" id="2826196"/>
    <lineage>
        <taxon>Viruses</taxon>
        <taxon>Duplodnaviria</taxon>
        <taxon>Heunggongvirae</taxon>
        <taxon>Uroviricota</taxon>
        <taxon>Caudoviricetes</taxon>
    </lineage>
</organism>
<evidence type="ECO:0008006" key="2">
    <source>
        <dbReference type="Google" id="ProtNLM"/>
    </source>
</evidence>
<accession>A0A8S5MRZ6</accession>
<dbReference type="InterPro" id="IPR020288">
    <property type="entry name" value="Sheath_initiator"/>
</dbReference>
<protein>
    <recommendedName>
        <fullName evidence="2">DUF2634 domain-containing protein</fullName>
    </recommendedName>
</protein>
<dbReference type="EMBL" id="BK014970">
    <property type="protein sequence ID" value="DAD84938.1"/>
    <property type="molecule type" value="Genomic_DNA"/>
</dbReference>
<proteinExistence type="predicted"/>
<name>A0A8S5MRZ6_9CAUD</name>